<keyword evidence="2" id="KW-1185">Reference proteome</keyword>
<evidence type="ECO:0000313" key="2">
    <source>
        <dbReference type="Proteomes" id="UP000291084"/>
    </source>
</evidence>
<protein>
    <submittedName>
        <fullName evidence="1">Uncharacterized protein</fullName>
    </submittedName>
</protein>
<feature type="non-terminal residue" evidence="1">
    <location>
        <position position="1"/>
    </location>
</feature>
<organism evidence="1 2">
    <name type="scientific">Vigna angularis var. angularis</name>
    <dbReference type="NCBI Taxonomy" id="157739"/>
    <lineage>
        <taxon>Eukaryota</taxon>
        <taxon>Viridiplantae</taxon>
        <taxon>Streptophyta</taxon>
        <taxon>Embryophyta</taxon>
        <taxon>Tracheophyta</taxon>
        <taxon>Spermatophyta</taxon>
        <taxon>Magnoliopsida</taxon>
        <taxon>eudicotyledons</taxon>
        <taxon>Gunneridae</taxon>
        <taxon>Pentapetalae</taxon>
        <taxon>rosids</taxon>
        <taxon>fabids</taxon>
        <taxon>Fabales</taxon>
        <taxon>Fabaceae</taxon>
        <taxon>Papilionoideae</taxon>
        <taxon>50 kb inversion clade</taxon>
        <taxon>NPAAA clade</taxon>
        <taxon>indigoferoid/millettioid clade</taxon>
        <taxon>Phaseoleae</taxon>
        <taxon>Vigna</taxon>
    </lineage>
</organism>
<evidence type="ECO:0000313" key="1">
    <source>
        <dbReference type="EMBL" id="BAT97105.1"/>
    </source>
</evidence>
<name>A0A0S3SW77_PHAAN</name>
<accession>A0A0S3SW77</accession>
<dbReference type="AlphaFoldDB" id="A0A0S3SW77"/>
<gene>
    <name evidence="1" type="primary">Vigan.09G046100</name>
    <name evidence="1" type="ORF">VIGAN_09046100</name>
</gene>
<sequence>RKSQSTSLHLCFEKHQSLKKRVFPGPLCGLSEENLIPCLERECVCIEAEQQRLWVVFLHAKRNRPDLQDAEALGDVLQRHW</sequence>
<dbReference type="Proteomes" id="UP000291084">
    <property type="component" value="Chromosome 9"/>
</dbReference>
<reference evidence="1 2" key="1">
    <citation type="journal article" date="2015" name="Sci. Rep.">
        <title>The power of single molecule real-time sequencing technology in the de novo assembly of a eukaryotic genome.</title>
        <authorList>
            <person name="Sakai H."/>
            <person name="Naito K."/>
            <person name="Ogiso-Tanaka E."/>
            <person name="Takahashi Y."/>
            <person name="Iseki K."/>
            <person name="Muto C."/>
            <person name="Satou K."/>
            <person name="Teruya K."/>
            <person name="Shiroma A."/>
            <person name="Shimoji M."/>
            <person name="Hirano T."/>
            <person name="Itoh T."/>
            <person name="Kaga A."/>
            <person name="Tomooka N."/>
        </authorList>
    </citation>
    <scope>NUCLEOTIDE SEQUENCE [LARGE SCALE GENOMIC DNA]</scope>
    <source>
        <strain evidence="2">cv. Shumari</strain>
    </source>
</reference>
<dbReference type="EMBL" id="AP015042">
    <property type="protein sequence ID" value="BAT97105.1"/>
    <property type="molecule type" value="Genomic_DNA"/>
</dbReference>
<proteinExistence type="predicted"/>